<feature type="compositionally biased region" description="Pro residues" evidence="1">
    <location>
        <begin position="24"/>
        <end position="41"/>
    </location>
</feature>
<keyword evidence="2" id="KW-0812">Transmembrane</keyword>
<evidence type="ECO:0000313" key="3">
    <source>
        <dbReference type="EMBL" id="MCC3272373.1"/>
    </source>
</evidence>
<evidence type="ECO:0000313" key="4">
    <source>
        <dbReference type="EMBL" id="UON91764.1"/>
    </source>
</evidence>
<evidence type="ECO:0000313" key="5">
    <source>
        <dbReference type="Proteomes" id="UP000829758"/>
    </source>
</evidence>
<evidence type="ECO:0000256" key="2">
    <source>
        <dbReference type="SAM" id="Phobius"/>
    </source>
</evidence>
<evidence type="ECO:0000256" key="1">
    <source>
        <dbReference type="SAM" id="MobiDB-lite"/>
    </source>
</evidence>
<protein>
    <submittedName>
        <fullName evidence="3">Uncharacterized protein</fullName>
    </submittedName>
</protein>
<dbReference type="EMBL" id="JAJFZT010000003">
    <property type="protein sequence ID" value="MCC3272373.1"/>
    <property type="molecule type" value="Genomic_DNA"/>
</dbReference>
<accession>A0A9X1M6J7</accession>
<dbReference type="RefSeq" id="WP_227928461.1">
    <property type="nucleotide sequence ID" value="NZ_CP094984.1"/>
</dbReference>
<organism evidence="3 6">
    <name type="scientific">Arthrobacter zhangbolii</name>
    <dbReference type="NCBI Taxonomy" id="2886936"/>
    <lineage>
        <taxon>Bacteria</taxon>
        <taxon>Bacillati</taxon>
        <taxon>Actinomycetota</taxon>
        <taxon>Actinomycetes</taxon>
        <taxon>Micrococcales</taxon>
        <taxon>Micrococcaceae</taxon>
        <taxon>Arthrobacter</taxon>
    </lineage>
</organism>
<proteinExistence type="predicted"/>
<gene>
    <name evidence="3" type="ORF">LJ755_06460</name>
    <name evidence="4" type="ORF">MUK71_14455</name>
</gene>
<dbReference type="EMBL" id="CP094984">
    <property type="protein sequence ID" value="UON91764.1"/>
    <property type="molecule type" value="Genomic_DNA"/>
</dbReference>
<feature type="transmembrane region" description="Helical" evidence="2">
    <location>
        <begin position="72"/>
        <end position="93"/>
    </location>
</feature>
<evidence type="ECO:0000313" key="6">
    <source>
        <dbReference type="Proteomes" id="UP001155145"/>
    </source>
</evidence>
<keyword evidence="5" id="KW-1185">Reference proteome</keyword>
<feature type="region of interest" description="Disordered" evidence="1">
    <location>
        <begin position="1"/>
        <end position="63"/>
    </location>
</feature>
<dbReference type="Proteomes" id="UP000829758">
    <property type="component" value="Chromosome"/>
</dbReference>
<keyword evidence="2" id="KW-1133">Transmembrane helix</keyword>
<dbReference type="Proteomes" id="UP001155145">
    <property type="component" value="Unassembled WGS sequence"/>
</dbReference>
<reference evidence="3" key="1">
    <citation type="submission" date="2021-10" db="EMBL/GenBank/DDBJ databases">
        <title>Novel species in genus Arthrobacter.</title>
        <authorList>
            <person name="Liu Y."/>
        </authorList>
    </citation>
    <scope>NUCLEOTIDE SEQUENCE</scope>
    <source>
        <strain evidence="3">Zg-Y462</strain>
        <strain evidence="5">zg-Y462</strain>
    </source>
</reference>
<dbReference type="AlphaFoldDB" id="A0A9X1M6J7"/>
<name>A0A9X1M6J7_9MICC</name>
<keyword evidence="2" id="KW-0472">Membrane</keyword>
<sequence length="208" mass="21837">MQENNMTPDPQTPAPANADSGSAVPPPPAAGGMAVPPPPRAEPLNSSSAQTAPYRPEPYRTAPEPVSHRRNYALFAGAGLVVGLGAGLLFAQIDLSSEPEPSMALTEAVRGCGLTDQAGIELGDEGQSLTMDTEGYDDYLGGDEADDAQVDCVLRALDIPDAVDSRLGNTRAMDGRQSAEWGEFSASWSYHPDSGTNVVIEIVKPRED</sequence>